<protein>
    <recommendedName>
        <fullName evidence="2">DUF4232 domain-containing protein</fullName>
    </recommendedName>
</protein>
<dbReference type="AlphaFoldDB" id="A0A7Y9ZHM8"/>
<evidence type="ECO:0000313" key="3">
    <source>
        <dbReference type="EMBL" id="NYI45619.1"/>
    </source>
</evidence>
<dbReference type="Pfam" id="PF14016">
    <property type="entry name" value="DUF4232"/>
    <property type="match status" value="1"/>
</dbReference>
<accession>A0A7Y9ZHM8</accession>
<reference evidence="3 4" key="1">
    <citation type="submission" date="2020-07" db="EMBL/GenBank/DDBJ databases">
        <title>Sequencing the genomes of 1000 actinobacteria strains.</title>
        <authorList>
            <person name="Klenk H.-P."/>
        </authorList>
    </citation>
    <scope>NUCLEOTIDE SEQUENCE [LARGE SCALE GENOMIC DNA]</scope>
    <source>
        <strain evidence="3 4">DSM 15131</strain>
    </source>
</reference>
<dbReference type="EMBL" id="JACBZM010000001">
    <property type="protein sequence ID" value="NYI45619.1"/>
    <property type="molecule type" value="Genomic_DNA"/>
</dbReference>
<dbReference type="RefSeq" id="WP_179649231.1">
    <property type="nucleotide sequence ID" value="NZ_JACBZM010000001.1"/>
</dbReference>
<sequence length="224" mass="23389">MRRLLGTLLVVLVLPACSTDDGSEPGADAPVESVGTTAPPGLEEVPPGYDQQLDGPPPAKDDDLDGAALTALLRTRASVAADGHCTRDQVFVRLAGFDLSLGHRYSRIEVRNDSDRSCVVEGVPGIGVRGAWGSRFVPEVEHTDRDLNGEPIAAVPVRLAPGERAAALIEWTGDLAGAESEQASMLVVQLASGQVPVPVPAVADGERIDIGQFTTIRLAPFVAG</sequence>
<comment type="caution">
    <text evidence="3">The sequence shown here is derived from an EMBL/GenBank/DDBJ whole genome shotgun (WGS) entry which is preliminary data.</text>
</comment>
<organism evidence="3 4">
    <name type="scientific">Nocardioides aromaticivorans</name>
    <dbReference type="NCBI Taxonomy" id="200618"/>
    <lineage>
        <taxon>Bacteria</taxon>
        <taxon>Bacillati</taxon>
        <taxon>Actinomycetota</taxon>
        <taxon>Actinomycetes</taxon>
        <taxon>Propionibacteriales</taxon>
        <taxon>Nocardioidaceae</taxon>
        <taxon>Nocardioides</taxon>
    </lineage>
</organism>
<evidence type="ECO:0000256" key="1">
    <source>
        <dbReference type="SAM" id="MobiDB-lite"/>
    </source>
</evidence>
<evidence type="ECO:0000259" key="2">
    <source>
        <dbReference type="Pfam" id="PF14016"/>
    </source>
</evidence>
<dbReference type="Proteomes" id="UP000562045">
    <property type="component" value="Unassembled WGS sequence"/>
</dbReference>
<evidence type="ECO:0000313" key="4">
    <source>
        <dbReference type="Proteomes" id="UP000562045"/>
    </source>
</evidence>
<proteinExistence type="predicted"/>
<dbReference type="InterPro" id="IPR025326">
    <property type="entry name" value="DUF4232"/>
</dbReference>
<feature type="domain" description="DUF4232" evidence="2">
    <location>
        <begin position="85"/>
        <end position="212"/>
    </location>
</feature>
<feature type="region of interest" description="Disordered" evidence="1">
    <location>
        <begin position="21"/>
        <end position="63"/>
    </location>
</feature>
<name>A0A7Y9ZHM8_9ACTN</name>
<gene>
    <name evidence="3" type="ORF">BJ993_002699</name>
</gene>